<keyword evidence="3" id="KW-0508">mRNA splicing</keyword>
<dbReference type="GO" id="GO:0003723">
    <property type="term" value="F:RNA binding"/>
    <property type="evidence" value="ECO:0007669"/>
    <property type="project" value="UniProtKB-KW"/>
</dbReference>
<evidence type="ECO:0000256" key="2">
    <source>
        <dbReference type="ARBA" id="ARBA00022884"/>
    </source>
</evidence>
<dbReference type="OrthoDB" id="10266058at2759"/>
<sequence length="531" mass="60051">MLNSRDSYRTGDYSSYVSSSQRDTRGRGFRERERDPRDRDTRDLRDRNGDKGRGRFDREYGQDRDKRNNYRSYDNRNDDRYRPRNDRYGYRNQGSRYRDTKKNIDPDAGLTKEQKIEKYERKLASLMAYPVIEKLPVLGSQWGVKPKGLENVTAQRAKLSGLFPLPGAPRAAEDAKIGDLLKDSSESGVLMAKSKIDPLDSRNSCIIIAKGLDFSKVAYLKVADLFDQFLRSVDLKGVTLNTNYEKLKKTKDDTALIIEFKTSVAATLALALDEKEIPASSVAHDGLQTSGSLKLSLTRPGEYVVQCLPPYESGDDDLKDEVIDSPRKLTIQVDKTTTESQLQDALTEIAPLRAFKLLREVGTKESVGLAFVEFFIDPKIHPKTSDAVKLVSQYAGAARQLPMIKNVTFSCIKVSELGDIKTSIQDCPIELKTLRSMVRNEYVKYHAKLTVIQIINAVTPNDLLDDVNFRFIHHDIKEEAEVFGKVVSLRIPRPPHDYTPGMQLHVSQPGLGKVYVEFEDDKAALNAIMER</sequence>
<dbReference type="GO" id="GO:0006397">
    <property type="term" value="P:mRNA processing"/>
    <property type="evidence" value="ECO:0007669"/>
    <property type="project" value="UniProtKB-KW"/>
</dbReference>
<evidence type="ECO:0000256" key="1">
    <source>
        <dbReference type="ARBA" id="ARBA00022664"/>
    </source>
</evidence>
<feature type="compositionally biased region" description="Basic and acidic residues" evidence="4">
    <location>
        <begin position="96"/>
        <end position="109"/>
    </location>
</feature>
<keyword evidence="6" id="KW-1185">Reference proteome</keyword>
<dbReference type="GeneID" id="36563786"/>
<feature type="region of interest" description="Disordered" evidence="4">
    <location>
        <begin position="1"/>
        <end position="109"/>
    </location>
</feature>
<dbReference type="EMBL" id="PYFQ01000001">
    <property type="protein sequence ID" value="PSK40741.1"/>
    <property type="molecule type" value="Genomic_DNA"/>
</dbReference>
<dbReference type="PANTHER" id="PTHR23139">
    <property type="entry name" value="RNA-BINDING PROTEIN"/>
    <property type="match status" value="1"/>
</dbReference>
<evidence type="ECO:0008006" key="7">
    <source>
        <dbReference type="Google" id="ProtNLM"/>
    </source>
</evidence>
<dbReference type="InterPro" id="IPR012677">
    <property type="entry name" value="Nucleotide-bd_a/b_plait_sf"/>
</dbReference>
<comment type="caution">
    <text evidence="5">The sequence shown here is derived from an EMBL/GenBank/DDBJ whole genome shotgun (WGS) entry which is preliminary data.</text>
</comment>
<dbReference type="SUPFAM" id="SSF54928">
    <property type="entry name" value="RNA-binding domain, RBD"/>
    <property type="match status" value="1"/>
</dbReference>
<keyword evidence="2" id="KW-0694">RNA-binding</keyword>
<evidence type="ECO:0000256" key="4">
    <source>
        <dbReference type="SAM" id="MobiDB-lite"/>
    </source>
</evidence>
<dbReference type="CDD" id="cd12232">
    <property type="entry name" value="RRM3_U2AF65"/>
    <property type="match status" value="1"/>
</dbReference>
<feature type="compositionally biased region" description="Basic and acidic residues" evidence="4">
    <location>
        <begin position="22"/>
        <end position="89"/>
    </location>
</feature>
<dbReference type="VEuPathDB" id="FungiDB:C7M61_000393"/>
<dbReference type="STRING" id="418784.A0A2P7YXP8"/>
<dbReference type="InterPro" id="IPR035979">
    <property type="entry name" value="RBD_domain_sf"/>
</dbReference>
<reference evidence="5 6" key="1">
    <citation type="submission" date="2018-03" db="EMBL/GenBank/DDBJ databases">
        <title>Candida pseudohaemulonii genome assembly and annotation.</title>
        <authorList>
            <person name="Munoz J.F."/>
            <person name="Gade L.G."/>
            <person name="Chow N.A."/>
            <person name="Litvintseva A.P."/>
            <person name="Loparev V.N."/>
            <person name="Cuomo C.A."/>
        </authorList>
    </citation>
    <scope>NUCLEOTIDE SEQUENCE [LARGE SCALE GENOMIC DNA]</scope>
    <source>
        <strain evidence="5 6">B12108</strain>
    </source>
</reference>
<proteinExistence type="predicted"/>
<keyword evidence="1" id="KW-0507">mRNA processing</keyword>
<dbReference type="Gene3D" id="3.30.70.330">
    <property type="match status" value="3"/>
</dbReference>
<name>A0A2P7YXP8_9ASCO</name>
<protein>
    <recommendedName>
        <fullName evidence="7">RRM domain-containing protein</fullName>
    </recommendedName>
</protein>
<evidence type="ECO:0000256" key="3">
    <source>
        <dbReference type="ARBA" id="ARBA00023187"/>
    </source>
</evidence>
<accession>A0A2P7YXP8</accession>
<dbReference type="Proteomes" id="UP000241107">
    <property type="component" value="Unassembled WGS sequence"/>
</dbReference>
<feature type="compositionally biased region" description="Polar residues" evidence="4">
    <location>
        <begin position="12"/>
        <end position="21"/>
    </location>
</feature>
<dbReference type="AlphaFoldDB" id="A0A2P7YXP8"/>
<evidence type="ECO:0000313" key="5">
    <source>
        <dbReference type="EMBL" id="PSK40741.1"/>
    </source>
</evidence>
<organism evidence="5 6">
    <name type="scientific">Candidozyma pseudohaemuli</name>
    <dbReference type="NCBI Taxonomy" id="418784"/>
    <lineage>
        <taxon>Eukaryota</taxon>
        <taxon>Fungi</taxon>
        <taxon>Dikarya</taxon>
        <taxon>Ascomycota</taxon>
        <taxon>Saccharomycotina</taxon>
        <taxon>Pichiomycetes</taxon>
        <taxon>Metschnikowiaceae</taxon>
        <taxon>Candidozyma</taxon>
    </lineage>
</organism>
<gene>
    <name evidence="5" type="ORF">C7M61_000393</name>
</gene>
<dbReference type="GO" id="GO:0008380">
    <property type="term" value="P:RNA splicing"/>
    <property type="evidence" value="ECO:0007669"/>
    <property type="project" value="UniProtKB-KW"/>
</dbReference>
<evidence type="ECO:0000313" key="6">
    <source>
        <dbReference type="Proteomes" id="UP000241107"/>
    </source>
</evidence>
<dbReference type="RefSeq" id="XP_024715440.1">
    <property type="nucleotide sequence ID" value="XM_024855841.1"/>
</dbReference>